<comment type="similarity">
    <text evidence="1">Belongs to the membrane fusion protein (MFP) (TC 8.A.1) family.</text>
</comment>
<evidence type="ECO:0000259" key="3">
    <source>
        <dbReference type="Pfam" id="PF25917"/>
    </source>
</evidence>
<accession>A0A167DXH4</accession>
<dbReference type="Gene3D" id="1.10.287.470">
    <property type="entry name" value="Helix hairpin bin"/>
    <property type="match status" value="1"/>
</dbReference>
<organism evidence="4 5">
    <name type="scientific">Pseudoalteromonas luteoviolacea H33</name>
    <dbReference type="NCBI Taxonomy" id="1365251"/>
    <lineage>
        <taxon>Bacteria</taxon>
        <taxon>Pseudomonadati</taxon>
        <taxon>Pseudomonadota</taxon>
        <taxon>Gammaproteobacteria</taxon>
        <taxon>Alteromonadales</taxon>
        <taxon>Pseudoalteromonadaceae</taxon>
        <taxon>Pseudoalteromonas</taxon>
    </lineage>
</organism>
<keyword evidence="2" id="KW-1133">Transmembrane helix</keyword>
<dbReference type="Gene3D" id="2.40.30.170">
    <property type="match status" value="1"/>
</dbReference>
<dbReference type="PANTHER" id="PTHR30469">
    <property type="entry name" value="MULTIDRUG RESISTANCE PROTEIN MDTA"/>
    <property type="match status" value="1"/>
</dbReference>
<proteinExistence type="inferred from homology"/>
<protein>
    <recommendedName>
        <fullName evidence="3">Multidrug resistance protein MdtA-like barrel-sandwich hybrid domain-containing protein</fullName>
    </recommendedName>
</protein>
<keyword evidence="2" id="KW-0472">Membrane</keyword>
<dbReference type="PATRIC" id="fig|1365251.3.peg.2938"/>
<comment type="caution">
    <text evidence="4">The sequence shown here is derived from an EMBL/GenBank/DDBJ whole genome shotgun (WGS) entry which is preliminary data.</text>
</comment>
<feature type="domain" description="Multidrug resistance protein MdtA-like barrel-sandwich hybrid" evidence="3">
    <location>
        <begin position="94"/>
        <end position="232"/>
    </location>
</feature>
<dbReference type="InterPro" id="IPR058625">
    <property type="entry name" value="MdtA-like_BSH"/>
</dbReference>
<gene>
    <name evidence="4" type="ORF">N476_18170</name>
</gene>
<dbReference type="NCBIfam" id="TIGR01730">
    <property type="entry name" value="RND_mfp"/>
    <property type="match status" value="1"/>
</dbReference>
<sequence>MVIDTNLINTSVSKLSIQEGINIVASKKQIILPGVVLLGGIASAIAFASMKTPPAEKEKKIIHPLVEVAPVQVAPLEMSVSSYGIVKPKYSTKLVAQVSGQIIDLSEQFVKGGFVKKGEVLARIDPNDYEAALIDAQATLAQASSALEIEQAQAHVAKTEWERIKSNASSTIPSELYLRKPQLAEKLARFKAAQASVKRAKRNLERTYVKAPYDAIIESRALSLGSVVNLGSSVGVLNAISVAEVRLPVADSDLQHLKNNGIDASVTLMAKVAGQDVAWQGKIVRSEGVIDNRSRMTYLVAQVERPYDNNQAPLRFGAYLNAQIKGKLLNNAVEIPHHLVRDGKVAILNKDRTLSFKTLNVVREYDGLVVANQGLESGQKLITTSLEFPTEGMQLSLDDGQAATPSNALALKEE</sequence>
<dbReference type="PANTHER" id="PTHR30469:SF12">
    <property type="entry name" value="MULTIDRUG RESISTANCE PROTEIN MDTA"/>
    <property type="match status" value="1"/>
</dbReference>
<name>A0A167DXH4_9GAMM</name>
<dbReference type="SUPFAM" id="SSF111369">
    <property type="entry name" value="HlyD-like secretion proteins"/>
    <property type="match status" value="1"/>
</dbReference>
<dbReference type="EMBL" id="AUXZ01000080">
    <property type="protein sequence ID" value="KZN49718.1"/>
    <property type="molecule type" value="Genomic_DNA"/>
</dbReference>
<dbReference type="Pfam" id="PF25917">
    <property type="entry name" value="BSH_RND"/>
    <property type="match status" value="1"/>
</dbReference>
<dbReference type="GO" id="GO:0015562">
    <property type="term" value="F:efflux transmembrane transporter activity"/>
    <property type="evidence" value="ECO:0007669"/>
    <property type="project" value="TreeGrafter"/>
</dbReference>
<dbReference type="AlphaFoldDB" id="A0A167DXH4"/>
<dbReference type="Proteomes" id="UP000076503">
    <property type="component" value="Unassembled WGS sequence"/>
</dbReference>
<dbReference type="GO" id="GO:1990281">
    <property type="term" value="C:efflux pump complex"/>
    <property type="evidence" value="ECO:0007669"/>
    <property type="project" value="TreeGrafter"/>
</dbReference>
<dbReference type="InterPro" id="IPR006143">
    <property type="entry name" value="RND_pump_MFP"/>
</dbReference>
<reference evidence="4 5" key="1">
    <citation type="submission" date="2013-07" db="EMBL/GenBank/DDBJ databases">
        <title>Comparative Genomic and Metabolomic Analysis of Twelve Strains of Pseudoalteromonas luteoviolacea.</title>
        <authorList>
            <person name="Vynne N.G."/>
            <person name="Mansson M."/>
            <person name="Gram L."/>
        </authorList>
    </citation>
    <scope>NUCLEOTIDE SEQUENCE [LARGE SCALE GENOMIC DNA]</scope>
    <source>
        <strain evidence="4 5">H33</strain>
    </source>
</reference>
<keyword evidence="2" id="KW-0812">Transmembrane</keyword>
<evidence type="ECO:0000313" key="5">
    <source>
        <dbReference type="Proteomes" id="UP000076503"/>
    </source>
</evidence>
<evidence type="ECO:0000313" key="4">
    <source>
        <dbReference type="EMBL" id="KZN49718.1"/>
    </source>
</evidence>
<evidence type="ECO:0000256" key="2">
    <source>
        <dbReference type="SAM" id="Phobius"/>
    </source>
</evidence>
<dbReference type="Gene3D" id="2.40.50.100">
    <property type="match status" value="1"/>
</dbReference>
<evidence type="ECO:0000256" key="1">
    <source>
        <dbReference type="ARBA" id="ARBA00009477"/>
    </source>
</evidence>
<feature type="transmembrane region" description="Helical" evidence="2">
    <location>
        <begin position="30"/>
        <end position="50"/>
    </location>
</feature>